<name>A0A538SAW0_UNCEI</name>
<evidence type="ECO:0000313" key="3">
    <source>
        <dbReference type="Proteomes" id="UP000316292"/>
    </source>
</evidence>
<sequence>MTRIPLLGTPAIIVLLALAVPPCAWADDDLPPPPAPASAPADTAAPAGADTLSFEKRTIDAIQHISVRAIDSTQTEIRFDRWFWNAVGADAWVSWEVNDCGEQTGSPADSAREYPICVQAMAEWKDGRKAYLWIAVGSGNEVRGKPELAYASAGLGDNNQRTFHSLAQFAKYAQIEGKLEESVKK</sequence>
<protein>
    <submittedName>
        <fullName evidence="2">Uncharacterized protein</fullName>
    </submittedName>
</protein>
<gene>
    <name evidence="2" type="ORF">E6K71_07040</name>
</gene>
<evidence type="ECO:0000256" key="1">
    <source>
        <dbReference type="SAM" id="SignalP"/>
    </source>
</evidence>
<proteinExistence type="predicted"/>
<dbReference type="AlphaFoldDB" id="A0A538SAW0"/>
<dbReference type="Proteomes" id="UP000316292">
    <property type="component" value="Unassembled WGS sequence"/>
</dbReference>
<comment type="caution">
    <text evidence="2">The sequence shown here is derived from an EMBL/GenBank/DDBJ whole genome shotgun (WGS) entry which is preliminary data.</text>
</comment>
<reference evidence="2 3" key="1">
    <citation type="journal article" date="2019" name="Nat. Microbiol.">
        <title>Mediterranean grassland soil C-N compound turnover is dependent on rainfall and depth, and is mediated by genomically divergent microorganisms.</title>
        <authorList>
            <person name="Diamond S."/>
            <person name="Andeer P.F."/>
            <person name="Li Z."/>
            <person name="Crits-Christoph A."/>
            <person name="Burstein D."/>
            <person name="Anantharaman K."/>
            <person name="Lane K.R."/>
            <person name="Thomas B.C."/>
            <person name="Pan C."/>
            <person name="Northen T.R."/>
            <person name="Banfield J.F."/>
        </authorList>
    </citation>
    <scope>NUCLEOTIDE SEQUENCE [LARGE SCALE GENOMIC DNA]</scope>
    <source>
        <strain evidence="2">WS_1</strain>
    </source>
</reference>
<accession>A0A538SAW0</accession>
<evidence type="ECO:0000313" key="2">
    <source>
        <dbReference type="EMBL" id="TMQ48508.1"/>
    </source>
</evidence>
<feature type="chain" id="PRO_5021767702" evidence="1">
    <location>
        <begin position="27"/>
        <end position="185"/>
    </location>
</feature>
<dbReference type="EMBL" id="VBOR01000073">
    <property type="protein sequence ID" value="TMQ48508.1"/>
    <property type="molecule type" value="Genomic_DNA"/>
</dbReference>
<keyword evidence="1" id="KW-0732">Signal</keyword>
<feature type="signal peptide" evidence="1">
    <location>
        <begin position="1"/>
        <end position="26"/>
    </location>
</feature>
<organism evidence="2 3">
    <name type="scientific">Eiseniibacteriota bacterium</name>
    <dbReference type="NCBI Taxonomy" id="2212470"/>
    <lineage>
        <taxon>Bacteria</taxon>
        <taxon>Candidatus Eiseniibacteriota</taxon>
    </lineage>
</organism>